<sequence>MSNKAEQTETKKTTKAVKKIMPVEVDRLGENEDYVYTDKNGAEWKYTFQFPGVRKAYEILDNATMANGQIARSIYFDEMIQNVIVEPAGLTLDDFDDRPGLDELYTALDLFLGARISD</sequence>
<dbReference type="PATRIC" id="fig|1423740.3.peg.1513"/>
<name>A0A0R1TKB1_9LACO</name>
<accession>A0A0R1TKB1</accession>
<dbReference type="EMBL" id="AZFH01000031">
    <property type="protein sequence ID" value="KRL81809.1"/>
    <property type="molecule type" value="Genomic_DNA"/>
</dbReference>
<dbReference type="STRING" id="1423740.FC36_GL001404"/>
<gene>
    <name evidence="1" type="ORF">FC36_GL001404</name>
</gene>
<comment type="caution">
    <text evidence="1">The sequence shown here is derived from an EMBL/GenBank/DDBJ whole genome shotgun (WGS) entry which is preliminary data.</text>
</comment>
<organism evidence="1 2">
    <name type="scientific">Ligilactobacillus equi DSM 15833 = JCM 10991</name>
    <dbReference type="NCBI Taxonomy" id="1423740"/>
    <lineage>
        <taxon>Bacteria</taxon>
        <taxon>Bacillati</taxon>
        <taxon>Bacillota</taxon>
        <taxon>Bacilli</taxon>
        <taxon>Lactobacillales</taxon>
        <taxon>Lactobacillaceae</taxon>
        <taxon>Ligilactobacillus</taxon>
    </lineage>
</organism>
<proteinExistence type="predicted"/>
<dbReference type="RefSeq" id="WP_025021006.1">
    <property type="nucleotide sequence ID" value="NZ_AZFH01000031.1"/>
</dbReference>
<reference evidence="1 2" key="1">
    <citation type="journal article" date="2015" name="Genome Announc.">
        <title>Expanding the biotechnology potential of lactobacilli through comparative genomics of 213 strains and associated genera.</title>
        <authorList>
            <person name="Sun Z."/>
            <person name="Harris H.M."/>
            <person name="McCann A."/>
            <person name="Guo C."/>
            <person name="Argimon S."/>
            <person name="Zhang W."/>
            <person name="Yang X."/>
            <person name="Jeffery I.B."/>
            <person name="Cooney J.C."/>
            <person name="Kagawa T.F."/>
            <person name="Liu W."/>
            <person name="Song Y."/>
            <person name="Salvetti E."/>
            <person name="Wrobel A."/>
            <person name="Rasinkangas P."/>
            <person name="Parkhill J."/>
            <person name="Rea M.C."/>
            <person name="O'Sullivan O."/>
            <person name="Ritari J."/>
            <person name="Douillard F.P."/>
            <person name="Paul Ross R."/>
            <person name="Yang R."/>
            <person name="Briner A.E."/>
            <person name="Felis G.E."/>
            <person name="de Vos W.M."/>
            <person name="Barrangou R."/>
            <person name="Klaenhammer T.R."/>
            <person name="Caufield P.W."/>
            <person name="Cui Y."/>
            <person name="Zhang H."/>
            <person name="O'Toole P.W."/>
        </authorList>
    </citation>
    <scope>NUCLEOTIDE SEQUENCE [LARGE SCALE GENOMIC DNA]</scope>
    <source>
        <strain evidence="1 2">DSM 15833</strain>
    </source>
</reference>
<evidence type="ECO:0000313" key="1">
    <source>
        <dbReference type="EMBL" id="KRL81809.1"/>
    </source>
</evidence>
<dbReference type="OrthoDB" id="2627254at2"/>
<evidence type="ECO:0000313" key="2">
    <source>
        <dbReference type="Proteomes" id="UP000051048"/>
    </source>
</evidence>
<dbReference type="Proteomes" id="UP000051048">
    <property type="component" value="Unassembled WGS sequence"/>
</dbReference>
<protein>
    <submittedName>
        <fullName evidence="1">Uncharacterized protein</fullName>
    </submittedName>
</protein>
<dbReference type="AlphaFoldDB" id="A0A0R1TKB1"/>